<comment type="caution">
    <text evidence="1">The sequence shown here is derived from an EMBL/GenBank/DDBJ whole genome shotgun (WGS) entry which is preliminary data.</text>
</comment>
<keyword evidence="2" id="KW-1185">Reference proteome</keyword>
<evidence type="ECO:0000313" key="2">
    <source>
        <dbReference type="Proteomes" id="UP001500842"/>
    </source>
</evidence>
<proteinExistence type="predicted"/>
<reference evidence="1 2" key="1">
    <citation type="journal article" date="2019" name="Int. J. Syst. Evol. Microbiol.">
        <title>The Global Catalogue of Microorganisms (GCM) 10K type strain sequencing project: providing services to taxonomists for standard genome sequencing and annotation.</title>
        <authorList>
            <consortium name="The Broad Institute Genomics Platform"/>
            <consortium name="The Broad Institute Genome Sequencing Center for Infectious Disease"/>
            <person name="Wu L."/>
            <person name="Ma J."/>
        </authorList>
    </citation>
    <scope>NUCLEOTIDE SEQUENCE [LARGE SCALE GENOMIC DNA]</scope>
    <source>
        <strain evidence="1 2">JCM 14942</strain>
    </source>
</reference>
<accession>A0ABN2BMY6</accession>
<dbReference type="EMBL" id="BAAAOR010000040">
    <property type="protein sequence ID" value="GAA1543632.1"/>
    <property type="molecule type" value="Genomic_DNA"/>
</dbReference>
<gene>
    <name evidence="1" type="ORF">GCM10009788_52660</name>
</gene>
<sequence length="168" mass="17821">MTTSSTTAEPDRVTEGTIYDLPNPLARAYGMAMLLGLKIELLKPEGDSGDFLAALTLDVDDRGIRDVALICDALDDNTKAEAIFFVLSIVACNREMGLDLSPWCGDVDGRPFVGVTTERVTPEKAGFGRLAVEMSRSAGIADPTAFVIADPSEAPGGVHGLNDTMETQ</sequence>
<protein>
    <submittedName>
        <fullName evidence="1">Uncharacterized protein</fullName>
    </submittedName>
</protein>
<evidence type="ECO:0000313" key="1">
    <source>
        <dbReference type="EMBL" id="GAA1543632.1"/>
    </source>
</evidence>
<dbReference type="Proteomes" id="UP001500842">
    <property type="component" value="Unassembled WGS sequence"/>
</dbReference>
<name>A0ABN2BMY6_9ACTN</name>
<dbReference type="RefSeq" id="WP_141007045.1">
    <property type="nucleotide sequence ID" value="NZ_BAAAOR010000040.1"/>
</dbReference>
<organism evidence="1 2">
    <name type="scientific">Nocardioides humi</name>
    <dbReference type="NCBI Taxonomy" id="449461"/>
    <lineage>
        <taxon>Bacteria</taxon>
        <taxon>Bacillati</taxon>
        <taxon>Actinomycetota</taxon>
        <taxon>Actinomycetes</taxon>
        <taxon>Propionibacteriales</taxon>
        <taxon>Nocardioidaceae</taxon>
        <taxon>Nocardioides</taxon>
    </lineage>
</organism>